<protein>
    <submittedName>
        <fullName evidence="2">Uncharacterized protein</fullName>
    </submittedName>
</protein>
<gene>
    <name evidence="2" type="ORF">DPMN_133782</name>
</gene>
<evidence type="ECO:0000256" key="1">
    <source>
        <dbReference type="SAM" id="MobiDB-lite"/>
    </source>
</evidence>
<name>A0A9D4FUA0_DREPO</name>
<evidence type="ECO:0000313" key="2">
    <source>
        <dbReference type="EMBL" id="KAH3805479.1"/>
    </source>
</evidence>
<evidence type="ECO:0000313" key="3">
    <source>
        <dbReference type="Proteomes" id="UP000828390"/>
    </source>
</evidence>
<accession>A0A9D4FUA0</accession>
<organism evidence="2 3">
    <name type="scientific">Dreissena polymorpha</name>
    <name type="common">Zebra mussel</name>
    <name type="synonym">Mytilus polymorpha</name>
    <dbReference type="NCBI Taxonomy" id="45954"/>
    <lineage>
        <taxon>Eukaryota</taxon>
        <taxon>Metazoa</taxon>
        <taxon>Spiralia</taxon>
        <taxon>Lophotrochozoa</taxon>
        <taxon>Mollusca</taxon>
        <taxon>Bivalvia</taxon>
        <taxon>Autobranchia</taxon>
        <taxon>Heteroconchia</taxon>
        <taxon>Euheterodonta</taxon>
        <taxon>Imparidentia</taxon>
        <taxon>Neoheterodontei</taxon>
        <taxon>Myida</taxon>
        <taxon>Dreissenoidea</taxon>
        <taxon>Dreissenidae</taxon>
        <taxon>Dreissena</taxon>
    </lineage>
</organism>
<comment type="caution">
    <text evidence="2">The sequence shown here is derived from an EMBL/GenBank/DDBJ whole genome shotgun (WGS) entry which is preliminary data.</text>
</comment>
<reference evidence="2" key="2">
    <citation type="submission" date="2020-11" db="EMBL/GenBank/DDBJ databases">
        <authorList>
            <person name="McCartney M.A."/>
            <person name="Auch B."/>
            <person name="Kono T."/>
            <person name="Mallez S."/>
            <person name="Becker A."/>
            <person name="Gohl D.M."/>
            <person name="Silverstein K.A.T."/>
            <person name="Koren S."/>
            <person name="Bechman K.B."/>
            <person name="Herman A."/>
            <person name="Abrahante J.E."/>
            <person name="Garbe J."/>
        </authorList>
    </citation>
    <scope>NUCLEOTIDE SEQUENCE</scope>
    <source>
        <strain evidence="2">Duluth1</strain>
        <tissue evidence="2">Whole animal</tissue>
    </source>
</reference>
<feature type="region of interest" description="Disordered" evidence="1">
    <location>
        <begin position="32"/>
        <end position="51"/>
    </location>
</feature>
<dbReference type="AlphaFoldDB" id="A0A9D4FUA0"/>
<keyword evidence="3" id="KW-1185">Reference proteome</keyword>
<dbReference type="Proteomes" id="UP000828390">
    <property type="component" value="Unassembled WGS sequence"/>
</dbReference>
<sequence>MLDNCALQPYNIYLSFSLVTERALIDKEAVMHRRTSRAETASPKIDEDKQL</sequence>
<proteinExistence type="predicted"/>
<dbReference type="EMBL" id="JAIWYP010000006">
    <property type="protein sequence ID" value="KAH3805479.1"/>
    <property type="molecule type" value="Genomic_DNA"/>
</dbReference>
<reference evidence="2" key="1">
    <citation type="journal article" date="2019" name="bioRxiv">
        <title>The Genome of the Zebra Mussel, Dreissena polymorpha: A Resource for Invasive Species Research.</title>
        <authorList>
            <person name="McCartney M.A."/>
            <person name="Auch B."/>
            <person name="Kono T."/>
            <person name="Mallez S."/>
            <person name="Zhang Y."/>
            <person name="Obille A."/>
            <person name="Becker A."/>
            <person name="Abrahante J.E."/>
            <person name="Garbe J."/>
            <person name="Badalamenti J.P."/>
            <person name="Herman A."/>
            <person name="Mangelson H."/>
            <person name="Liachko I."/>
            <person name="Sullivan S."/>
            <person name="Sone E.D."/>
            <person name="Koren S."/>
            <person name="Silverstein K.A.T."/>
            <person name="Beckman K.B."/>
            <person name="Gohl D.M."/>
        </authorList>
    </citation>
    <scope>NUCLEOTIDE SEQUENCE</scope>
    <source>
        <strain evidence="2">Duluth1</strain>
        <tissue evidence="2">Whole animal</tissue>
    </source>
</reference>